<dbReference type="EMBL" id="RCZD01000001">
    <property type="protein sequence ID" value="TPG64832.1"/>
    <property type="molecule type" value="Genomic_DNA"/>
</dbReference>
<dbReference type="AlphaFoldDB" id="A0A502GTP2"/>
<evidence type="ECO:0000313" key="3">
    <source>
        <dbReference type="Proteomes" id="UP000317663"/>
    </source>
</evidence>
<dbReference type="PANTHER" id="PTHR48079">
    <property type="entry name" value="PROTEIN YEEZ"/>
    <property type="match status" value="1"/>
</dbReference>
<proteinExistence type="predicted"/>
<keyword evidence="3" id="KW-1185">Reference proteome</keyword>
<dbReference type="GO" id="GO:0005737">
    <property type="term" value="C:cytoplasm"/>
    <property type="evidence" value="ECO:0007669"/>
    <property type="project" value="TreeGrafter"/>
</dbReference>
<evidence type="ECO:0000313" key="2">
    <source>
        <dbReference type="EMBL" id="TPG64832.1"/>
    </source>
</evidence>
<dbReference type="RefSeq" id="WP_140469919.1">
    <property type="nucleotide sequence ID" value="NZ_RCZD01000001.1"/>
</dbReference>
<gene>
    <name evidence="2" type="ORF">EAH77_00855</name>
</gene>
<dbReference type="InterPro" id="IPR051783">
    <property type="entry name" value="NAD(P)-dependent_oxidoreduct"/>
</dbReference>
<dbReference type="InterPro" id="IPR036291">
    <property type="entry name" value="NAD(P)-bd_dom_sf"/>
</dbReference>
<feature type="domain" description="NAD-dependent epimerase/dehydratase" evidence="1">
    <location>
        <begin position="10"/>
        <end position="230"/>
    </location>
</feature>
<protein>
    <submittedName>
        <fullName evidence="2">SDR family oxidoreductase</fullName>
    </submittedName>
</protein>
<dbReference type="Pfam" id="PF01370">
    <property type="entry name" value="Epimerase"/>
    <property type="match status" value="1"/>
</dbReference>
<dbReference type="InterPro" id="IPR001509">
    <property type="entry name" value="Epimerase_deHydtase"/>
</dbReference>
<reference evidence="2 3" key="1">
    <citation type="journal article" date="2019" name="Environ. Microbiol.">
        <title>Species interactions and distinct microbial communities in high Arctic permafrost affected cryosols are associated with the CH4 and CO2 gas fluxes.</title>
        <authorList>
            <person name="Altshuler I."/>
            <person name="Hamel J."/>
            <person name="Turney S."/>
            <person name="Magnuson E."/>
            <person name="Levesque R."/>
            <person name="Greer C."/>
            <person name="Whyte L.G."/>
        </authorList>
    </citation>
    <scope>NUCLEOTIDE SEQUENCE [LARGE SCALE GENOMIC DNA]</scope>
    <source>
        <strain evidence="2 3">E4</strain>
    </source>
</reference>
<evidence type="ECO:0000259" key="1">
    <source>
        <dbReference type="Pfam" id="PF01370"/>
    </source>
</evidence>
<organism evidence="2 3">
    <name type="scientific">Ewingella americana</name>
    <dbReference type="NCBI Taxonomy" id="41202"/>
    <lineage>
        <taxon>Bacteria</taxon>
        <taxon>Pseudomonadati</taxon>
        <taxon>Pseudomonadota</taxon>
        <taxon>Gammaproteobacteria</taxon>
        <taxon>Enterobacterales</taxon>
        <taxon>Yersiniaceae</taxon>
        <taxon>Ewingella</taxon>
    </lineage>
</organism>
<dbReference type="PANTHER" id="PTHR48079:SF6">
    <property type="entry name" value="NAD(P)-BINDING DOMAIN-CONTAINING PROTEIN-RELATED"/>
    <property type="match status" value="1"/>
</dbReference>
<accession>A0A502GTP2</accession>
<dbReference type="Gene3D" id="3.40.50.720">
    <property type="entry name" value="NAD(P)-binding Rossmann-like Domain"/>
    <property type="match status" value="1"/>
</dbReference>
<dbReference type="OrthoDB" id="9801056at2"/>
<dbReference type="CDD" id="cd05232">
    <property type="entry name" value="UDP_G4E_4_SDR_e"/>
    <property type="match status" value="1"/>
</dbReference>
<sequence length="316" mass="34092">MSLCSKSDSVLVTGANGFIGRAVASSIESAGMKVRRAMRQHVDVPTVWCCPDLDGLADWSEGLQGINYVVHCSARVHQMQDNSRDPLSEFRKVNTEGTLTLAKQAAAAGVSRFIFLSSCKVNGEKTTAGSPFRESIILPPEDAYGLSKYEAEIGLLELSVKTGMEVVIVRLPLVYGPAVKANFALLMKIISLGVPLPFANLNNRRSLLSLDNLCDFILRTLCHPAAANETFLLADEPAISTSVLIRMIAEAEGKPARLFPFPIPLLKGLATIVGKGPTLERLVGSLELDISKAHTLLGWQPPFTTGEALQKMFNNG</sequence>
<dbReference type="Proteomes" id="UP000317663">
    <property type="component" value="Unassembled WGS sequence"/>
</dbReference>
<dbReference type="GO" id="GO:0004029">
    <property type="term" value="F:aldehyde dehydrogenase (NAD+) activity"/>
    <property type="evidence" value="ECO:0007669"/>
    <property type="project" value="TreeGrafter"/>
</dbReference>
<dbReference type="SUPFAM" id="SSF51735">
    <property type="entry name" value="NAD(P)-binding Rossmann-fold domains"/>
    <property type="match status" value="1"/>
</dbReference>
<name>A0A502GTP2_9GAMM</name>
<comment type="caution">
    <text evidence="2">The sequence shown here is derived from an EMBL/GenBank/DDBJ whole genome shotgun (WGS) entry which is preliminary data.</text>
</comment>